<dbReference type="EMBL" id="JARK01001446">
    <property type="protein sequence ID" value="EYC01082.1"/>
    <property type="molecule type" value="Genomic_DNA"/>
</dbReference>
<gene>
    <name evidence="1" type="primary">Acey_s0110.g148</name>
    <name evidence="1" type="ORF">Y032_0110g148</name>
</gene>
<proteinExistence type="predicted"/>
<evidence type="ECO:0000313" key="2">
    <source>
        <dbReference type="Proteomes" id="UP000024635"/>
    </source>
</evidence>
<organism evidence="1 2">
    <name type="scientific">Ancylostoma ceylanicum</name>
    <dbReference type="NCBI Taxonomy" id="53326"/>
    <lineage>
        <taxon>Eukaryota</taxon>
        <taxon>Metazoa</taxon>
        <taxon>Ecdysozoa</taxon>
        <taxon>Nematoda</taxon>
        <taxon>Chromadorea</taxon>
        <taxon>Rhabditida</taxon>
        <taxon>Rhabditina</taxon>
        <taxon>Rhabditomorpha</taxon>
        <taxon>Strongyloidea</taxon>
        <taxon>Ancylostomatidae</taxon>
        <taxon>Ancylostomatinae</taxon>
        <taxon>Ancylostoma</taxon>
    </lineage>
</organism>
<accession>A0A016TEI7</accession>
<protein>
    <submittedName>
        <fullName evidence="1">Uncharacterized protein</fullName>
    </submittedName>
</protein>
<evidence type="ECO:0000313" key="1">
    <source>
        <dbReference type="EMBL" id="EYC01082.1"/>
    </source>
</evidence>
<dbReference type="Proteomes" id="UP000024635">
    <property type="component" value="Unassembled WGS sequence"/>
</dbReference>
<name>A0A016TEI7_9BILA</name>
<dbReference type="AlphaFoldDB" id="A0A016TEI7"/>
<sequence length="97" mass="11641">MWQVNNRKLAFLQFFTAIYTVQRPNCHHVPPIFAWWPRVFMFSLVRARILQSLRLRVIHLVGLRAEYRSSNVIIFCFRIFEEKNILRMGSLRISCAT</sequence>
<comment type="caution">
    <text evidence="1">The sequence shown here is derived from an EMBL/GenBank/DDBJ whole genome shotgun (WGS) entry which is preliminary data.</text>
</comment>
<reference evidence="2" key="1">
    <citation type="journal article" date="2015" name="Nat. Genet.">
        <title>The genome and transcriptome of the zoonotic hookworm Ancylostoma ceylanicum identify infection-specific gene families.</title>
        <authorList>
            <person name="Schwarz E.M."/>
            <person name="Hu Y."/>
            <person name="Antoshechkin I."/>
            <person name="Miller M.M."/>
            <person name="Sternberg P.W."/>
            <person name="Aroian R.V."/>
        </authorList>
    </citation>
    <scope>NUCLEOTIDE SEQUENCE</scope>
    <source>
        <strain evidence="2">HY135</strain>
    </source>
</reference>
<keyword evidence="2" id="KW-1185">Reference proteome</keyword>